<evidence type="ECO:0000256" key="2">
    <source>
        <dbReference type="SAM" id="MobiDB-lite"/>
    </source>
</evidence>
<feature type="region of interest" description="Disordered" evidence="2">
    <location>
        <begin position="779"/>
        <end position="798"/>
    </location>
</feature>
<feature type="coiled-coil region" evidence="1">
    <location>
        <begin position="211"/>
        <end position="407"/>
    </location>
</feature>
<evidence type="ECO:0000256" key="1">
    <source>
        <dbReference type="SAM" id="Coils"/>
    </source>
</evidence>
<feature type="coiled-coil region" evidence="1">
    <location>
        <begin position="558"/>
        <end position="592"/>
    </location>
</feature>
<dbReference type="InterPro" id="IPR036872">
    <property type="entry name" value="CH_dom_sf"/>
</dbReference>
<organism evidence="3 4">
    <name type="scientific">Ceratocystis lukuohia</name>
    <dbReference type="NCBI Taxonomy" id="2019550"/>
    <lineage>
        <taxon>Eukaryota</taxon>
        <taxon>Fungi</taxon>
        <taxon>Dikarya</taxon>
        <taxon>Ascomycota</taxon>
        <taxon>Pezizomycotina</taxon>
        <taxon>Sordariomycetes</taxon>
        <taxon>Hypocreomycetidae</taxon>
        <taxon>Microascales</taxon>
        <taxon>Ceratocystidaceae</taxon>
        <taxon>Ceratocystis</taxon>
    </lineage>
</organism>
<proteinExistence type="predicted"/>
<protein>
    <submittedName>
        <fullName evidence="3">Protein Hook -like protein</fullName>
    </submittedName>
</protein>
<dbReference type="EMBL" id="JABSNW010000001">
    <property type="protein sequence ID" value="KAL2891992.1"/>
    <property type="molecule type" value="Genomic_DNA"/>
</dbReference>
<name>A0ABR4MUM4_9PEZI</name>
<feature type="coiled-coil region" evidence="1">
    <location>
        <begin position="643"/>
        <end position="738"/>
    </location>
</feature>
<dbReference type="GeneID" id="98115595"/>
<dbReference type="Proteomes" id="UP001610728">
    <property type="component" value="Unassembled WGS sequence"/>
</dbReference>
<dbReference type="CDD" id="cd22211">
    <property type="entry name" value="HkD_SF"/>
    <property type="match status" value="1"/>
</dbReference>
<gene>
    <name evidence="3" type="ORF">HOO65_011350</name>
</gene>
<dbReference type="RefSeq" id="XP_070863171.1">
    <property type="nucleotide sequence ID" value="XM_071005364.1"/>
</dbReference>
<dbReference type="Gene3D" id="1.10.418.10">
    <property type="entry name" value="Calponin-like domain"/>
    <property type="match status" value="1"/>
</dbReference>
<accession>A0ABR4MUM4</accession>
<reference evidence="3 4" key="1">
    <citation type="submission" date="2020-05" db="EMBL/GenBank/DDBJ databases">
        <title>Ceratocystis lukuohia genome.</title>
        <authorList>
            <person name="Harrington T.C."/>
            <person name="Kim K."/>
            <person name="Mayers C.G."/>
        </authorList>
    </citation>
    <scope>NUCLEOTIDE SEQUENCE [LARGE SCALE GENOMIC DNA]</scope>
    <source>
        <strain evidence="3 4">C4212</strain>
    </source>
</reference>
<keyword evidence="4" id="KW-1185">Reference proteome</keyword>
<dbReference type="PANTHER" id="PTHR18947">
    <property type="entry name" value="HOOK PROTEINS"/>
    <property type="match status" value="1"/>
</dbReference>
<feature type="region of interest" description="Disordered" evidence="2">
    <location>
        <begin position="423"/>
        <end position="454"/>
    </location>
</feature>
<evidence type="ECO:0000313" key="3">
    <source>
        <dbReference type="EMBL" id="KAL2891992.1"/>
    </source>
</evidence>
<feature type="compositionally biased region" description="Polar residues" evidence="2">
    <location>
        <begin position="788"/>
        <end position="798"/>
    </location>
</feature>
<feature type="coiled-coil region" evidence="1">
    <location>
        <begin position="481"/>
        <end position="508"/>
    </location>
</feature>
<dbReference type="SUPFAM" id="SSF116907">
    <property type="entry name" value="Hook domain"/>
    <property type="match status" value="1"/>
</dbReference>
<sequence>MMPITLSVEEALVEWVNKGFHVTSPITSLADLVDGVTLSEILLDLDSSYDASDIDRDPTSCGRWLTKKRNLQSVHRALFRFIHREAPDIEVLSRLIDIRDISDNPTSDGIAQLLYITIAASFLGPDPEKYVDRLREPGRFTKNVMYQIQQIIMSQQETVQRETQVAKDAESLEAAALSSRDTALAHEEEKITLLGQLDLARKSHADTMTRLEHLQDSYEALRLEEARLQRELDVLRKITQDGASDSQIIKALEDKIKEQDELIANQESQVEDDRVLKTKLTNELNSLRQKSELAEQLDDELKELKYRMEELSRKANAAERYKQKLEGQQHLQREVQNLQFEKDQLQETLKEHERLILRNQALEKTLAEVRRLHSAAEGEVYELTTLKQTLEEDIRAFQHQLTLMEERKNHDERFISELQEQLNNGETRPAAHTPSGVTSGFSLEDELEDAGGSQPNLQLEISRLKAENTLLKKGLGGSSEASHLKEELEEERRKHMRLKEQHDEIMTKNALAEDQLSSLIQKAVDGGWDSYVPTYAQESVLIKYHYSDEALKYLSDRLKKTTAELETEKIRVEELERLVSDKERELLSARADLSMVDKDALQGLEELKAADELISNSLRTELEAARIRHTNNQDDLDHHRRQLIDALLAKDRYRKEVEELRANPEMGHVEGAVAESTKKANEKVEKLRDRLKQRQTQLEKAELEKHELQRKLKAALDGEALAEQKASYEAIIKNLLRENALVTTAWYDINSRVQSSHVVVQRRQDTPHSWINKQRHMVNNGKPALIPPTSSSSQEPWK</sequence>
<keyword evidence="1" id="KW-0175">Coiled coil</keyword>
<comment type="caution">
    <text evidence="3">The sequence shown here is derived from an EMBL/GenBank/DDBJ whole genome shotgun (WGS) entry which is preliminary data.</text>
</comment>
<evidence type="ECO:0000313" key="4">
    <source>
        <dbReference type="Proteomes" id="UP001610728"/>
    </source>
</evidence>
<dbReference type="PANTHER" id="PTHR18947:SF28">
    <property type="entry name" value="GIRDIN, ISOFORM A"/>
    <property type="match status" value="1"/>
</dbReference>